<dbReference type="EMBL" id="CAJOBI010132538">
    <property type="protein sequence ID" value="CAF4731610.1"/>
    <property type="molecule type" value="Genomic_DNA"/>
</dbReference>
<name>A0A8S3AL74_9BILA</name>
<organism evidence="2 3">
    <name type="scientific">Rotaria magnacalcarata</name>
    <dbReference type="NCBI Taxonomy" id="392030"/>
    <lineage>
        <taxon>Eukaryota</taxon>
        <taxon>Metazoa</taxon>
        <taxon>Spiralia</taxon>
        <taxon>Gnathifera</taxon>
        <taxon>Rotifera</taxon>
        <taxon>Eurotatoria</taxon>
        <taxon>Bdelloidea</taxon>
        <taxon>Philodinida</taxon>
        <taxon>Philodinidae</taxon>
        <taxon>Rotaria</taxon>
    </lineage>
</organism>
<feature type="non-terminal residue" evidence="2">
    <location>
        <position position="69"/>
    </location>
</feature>
<comment type="caution">
    <text evidence="2">The sequence shown here is derived from an EMBL/GenBank/DDBJ whole genome shotgun (WGS) entry which is preliminary data.</text>
</comment>
<protein>
    <submittedName>
        <fullName evidence="2">Uncharacterized protein</fullName>
    </submittedName>
</protein>
<feature type="non-terminal residue" evidence="2">
    <location>
        <position position="1"/>
    </location>
</feature>
<dbReference type="EMBL" id="CAJOBI010134931">
    <property type="protein sequence ID" value="CAF4741444.1"/>
    <property type="molecule type" value="Genomic_DNA"/>
</dbReference>
<gene>
    <name evidence="1" type="ORF">SMN809_LOCUS44293</name>
    <name evidence="2" type="ORF">SMN809_LOCUS44741</name>
</gene>
<evidence type="ECO:0000313" key="3">
    <source>
        <dbReference type="Proteomes" id="UP000676336"/>
    </source>
</evidence>
<accession>A0A8S3AL74</accession>
<evidence type="ECO:0000313" key="1">
    <source>
        <dbReference type="EMBL" id="CAF4731610.1"/>
    </source>
</evidence>
<sequence length="69" mass="7680">DLQWICCGGIRSTGLTSSLAIGEYISDKINEMTPIKRELVCEGYSSERYNQSLEELKSMFTITSSGLQP</sequence>
<proteinExistence type="predicted"/>
<evidence type="ECO:0000313" key="2">
    <source>
        <dbReference type="EMBL" id="CAF4741444.1"/>
    </source>
</evidence>
<dbReference type="AlphaFoldDB" id="A0A8S3AL74"/>
<dbReference type="Proteomes" id="UP000676336">
    <property type="component" value="Unassembled WGS sequence"/>
</dbReference>
<reference evidence="2" key="1">
    <citation type="submission" date="2021-02" db="EMBL/GenBank/DDBJ databases">
        <authorList>
            <person name="Nowell W R."/>
        </authorList>
    </citation>
    <scope>NUCLEOTIDE SEQUENCE</scope>
</reference>